<dbReference type="RefSeq" id="WP_273739273.1">
    <property type="nucleotide sequence ID" value="NZ_JAQIVI010000231.1"/>
</dbReference>
<evidence type="ECO:0000256" key="6">
    <source>
        <dbReference type="ARBA" id="ARBA00038076"/>
    </source>
</evidence>
<feature type="domain" description="ABC3 transporter permease C-terminal" evidence="9">
    <location>
        <begin position="205"/>
        <end position="326"/>
    </location>
</feature>
<dbReference type="InterPro" id="IPR003838">
    <property type="entry name" value="ABC3_permease_C"/>
</dbReference>
<dbReference type="Proteomes" id="UP001596383">
    <property type="component" value="Unassembled WGS sequence"/>
</dbReference>
<evidence type="ECO:0000313" key="11">
    <source>
        <dbReference type="Proteomes" id="UP001596383"/>
    </source>
</evidence>
<accession>A0ABD5SSF9</accession>
<keyword evidence="5 8" id="KW-0472">Membrane</keyword>
<feature type="transmembrane region" description="Helical" evidence="8">
    <location>
        <begin position="367"/>
        <end position="390"/>
    </location>
</feature>
<feature type="region of interest" description="Disordered" evidence="7">
    <location>
        <begin position="975"/>
        <end position="1022"/>
    </location>
</feature>
<protein>
    <submittedName>
        <fullName evidence="10">FtsX-like permease family protein</fullName>
    </submittedName>
</protein>
<evidence type="ECO:0000256" key="2">
    <source>
        <dbReference type="ARBA" id="ARBA00022475"/>
    </source>
</evidence>
<dbReference type="PANTHER" id="PTHR30572">
    <property type="entry name" value="MEMBRANE COMPONENT OF TRANSPORTER-RELATED"/>
    <property type="match status" value="1"/>
</dbReference>
<feature type="region of interest" description="Disordered" evidence="7">
    <location>
        <begin position="322"/>
        <end position="341"/>
    </location>
</feature>
<evidence type="ECO:0000256" key="3">
    <source>
        <dbReference type="ARBA" id="ARBA00022692"/>
    </source>
</evidence>
<comment type="subcellular location">
    <subcellularLocation>
        <location evidence="1">Cell membrane</location>
        <topology evidence="1">Multi-pass membrane protein</topology>
    </subcellularLocation>
</comment>
<feature type="transmembrane region" description="Helical" evidence="8">
    <location>
        <begin position="945"/>
        <end position="969"/>
    </location>
</feature>
<evidence type="ECO:0000313" key="10">
    <source>
        <dbReference type="EMBL" id="MFC6766308.1"/>
    </source>
</evidence>
<name>A0ABD5SSF9_9EURY</name>
<keyword evidence="4 8" id="KW-1133">Transmembrane helix</keyword>
<comment type="caution">
    <text evidence="10">The sequence shown here is derived from an EMBL/GenBank/DDBJ whole genome shotgun (WGS) entry which is preliminary data.</text>
</comment>
<evidence type="ECO:0000256" key="7">
    <source>
        <dbReference type="SAM" id="MobiDB-lite"/>
    </source>
</evidence>
<organism evidence="10 11">
    <name type="scientific">Natrinema soli</name>
    <dbReference type="NCBI Taxonomy" id="1930624"/>
    <lineage>
        <taxon>Archaea</taxon>
        <taxon>Methanobacteriati</taxon>
        <taxon>Methanobacteriota</taxon>
        <taxon>Stenosarchaea group</taxon>
        <taxon>Halobacteria</taxon>
        <taxon>Halobacteriales</taxon>
        <taxon>Natrialbaceae</taxon>
        <taxon>Natrinema</taxon>
    </lineage>
</organism>
<evidence type="ECO:0000259" key="9">
    <source>
        <dbReference type="Pfam" id="PF02687"/>
    </source>
</evidence>
<dbReference type="EMBL" id="JBHSWV010000231">
    <property type="protein sequence ID" value="MFC6766308.1"/>
    <property type="molecule type" value="Genomic_DNA"/>
</dbReference>
<evidence type="ECO:0000256" key="5">
    <source>
        <dbReference type="ARBA" id="ARBA00023136"/>
    </source>
</evidence>
<feature type="transmembrane region" description="Helical" evidence="8">
    <location>
        <begin position="902"/>
        <end position="925"/>
    </location>
</feature>
<proteinExistence type="inferred from homology"/>
<reference evidence="10 11" key="1">
    <citation type="journal article" date="2019" name="Int. J. Syst. Evol. Microbiol.">
        <title>The Global Catalogue of Microorganisms (GCM) 10K type strain sequencing project: providing services to taxonomists for standard genome sequencing and annotation.</title>
        <authorList>
            <consortium name="The Broad Institute Genomics Platform"/>
            <consortium name="The Broad Institute Genome Sequencing Center for Infectious Disease"/>
            <person name="Wu L."/>
            <person name="Ma J."/>
        </authorList>
    </citation>
    <scope>NUCLEOTIDE SEQUENCE [LARGE SCALE GENOMIC DNA]</scope>
    <source>
        <strain evidence="10 11">LMG 29247</strain>
    </source>
</reference>
<feature type="domain" description="ABC3 transporter permease C-terminal" evidence="9">
    <location>
        <begin position="854"/>
        <end position="973"/>
    </location>
</feature>
<dbReference type="AlphaFoldDB" id="A0ABD5SSF9"/>
<keyword evidence="2" id="KW-1003">Cell membrane</keyword>
<dbReference type="Gene3D" id="2.60.40.1120">
    <property type="entry name" value="Carboxypeptidase-like, regulatory domain"/>
    <property type="match status" value="1"/>
</dbReference>
<sequence length="1022" mass="104464">MDYPRVLVNRWARRDWFAVLVIALTVALLVGATLLVVTAGAQTTTLAADYEANATVTSYDSVAAAHNATGPHAVVLPLATATSATGEQRTVVGVPADSPSGIDLPAQPSGAVGPDNETSTWQFEGTDGTVTRTVTPAPAAATTDLLPPTWIRTTPATLEQLGPTEALVLTPTENAATHEGTPLVSALAFFVTGTADILGIVWSGIAVAGALVAVTLSSVVRLTIRERAQTIRVLRATGATPRQIRTALALRAGLLAAAGATLGYAIGVIIPNAAINVAVAAGLPTTLSVQVTTDAVMLIGALVGALLVVGAGTGYVTARRATTQPPTHVGRTHETSHSSPWRRLDLNGIGHRLSPTILPLRTIGPTAATLSTFAVIVLLVGSLGTVGASLSTDSATVTAPDAPHPLGSQVPAEYGDTLTSQGVAASPEILLFTSYENQPYLARGVDYTAFANVTGSRIVAGTAPTAPDEAVIGSALAETLGLAPGDEVPLGGTTDTAVTQVTIVGTYTTGGLADHQLLVSLPTARHLSTVENGSVNLIRTDDAAPAATSTAESPTVVATDVPSYVQTGEPVTVNVTVWNPTDTRMESTLTTTLGSAESTHPVVLDAQERRTVTLTLDPPPVGAHTLRIDGTAHPVTVVEEPPLEITTLPATAPPNESLQIRVREATGAPAANATVTLDGQSTELTATGTAWLQTPAEPGTYPVTVQAGKRNQTQSLQITKDSQPTAIATATIAPPSPTIHTRPTVTVQLANPWNRTLETPVTINGSGTAHQETVRLEPGATRTLSTRLPHRPVGTYTVDVTAGNQPLTTTEYQVTGDERLVSALAASGYVEGGGGLGTAITYAIGNLQVLLGALVGLAVVTVIGATSLVLTRAIHARRHTFAIYRATGAAPRRLWMLILGDALRIGAVASGGAFLLACGVLKGLAALGQLTVFGISLEPQPTLPLVGAILGGGIVLTLLAAAVATVPLIRAPPATLLTESGPTPAPSTRPESAVEPAPGGDHYTPRSAEAGPQQTLPAEEDT</sequence>
<evidence type="ECO:0000256" key="8">
    <source>
        <dbReference type="SAM" id="Phobius"/>
    </source>
</evidence>
<evidence type="ECO:0000256" key="1">
    <source>
        <dbReference type="ARBA" id="ARBA00004651"/>
    </source>
</evidence>
<feature type="transmembrane region" description="Helical" evidence="8">
    <location>
        <begin position="200"/>
        <end position="224"/>
    </location>
</feature>
<dbReference type="Pfam" id="PF02687">
    <property type="entry name" value="FtsX"/>
    <property type="match status" value="2"/>
</dbReference>
<gene>
    <name evidence="10" type="ORF">ACFQE6_15315</name>
</gene>
<evidence type="ECO:0000256" key="4">
    <source>
        <dbReference type="ARBA" id="ARBA00022989"/>
    </source>
</evidence>
<feature type="transmembrane region" description="Helical" evidence="8">
    <location>
        <begin position="295"/>
        <end position="316"/>
    </location>
</feature>
<dbReference type="PANTHER" id="PTHR30572:SF4">
    <property type="entry name" value="ABC TRANSPORTER PERMEASE YTRF"/>
    <property type="match status" value="1"/>
</dbReference>
<dbReference type="GO" id="GO:0005886">
    <property type="term" value="C:plasma membrane"/>
    <property type="evidence" value="ECO:0007669"/>
    <property type="project" value="UniProtKB-SubCell"/>
</dbReference>
<keyword evidence="3 8" id="KW-0812">Transmembrane</keyword>
<feature type="transmembrane region" description="Helical" evidence="8">
    <location>
        <begin position="252"/>
        <end position="275"/>
    </location>
</feature>
<keyword evidence="11" id="KW-1185">Reference proteome</keyword>
<dbReference type="InterPro" id="IPR050250">
    <property type="entry name" value="Macrolide_Exporter_MacB"/>
</dbReference>
<comment type="similarity">
    <text evidence="6">Belongs to the ABC-4 integral membrane protein family.</text>
</comment>
<feature type="transmembrane region" description="Helical" evidence="8">
    <location>
        <begin position="849"/>
        <end position="870"/>
    </location>
</feature>